<protein>
    <submittedName>
        <fullName evidence="2">Uncharacterized protein</fullName>
    </submittedName>
</protein>
<dbReference type="GeneID" id="63831695"/>
<feature type="transmembrane region" description="Helical" evidence="1">
    <location>
        <begin position="124"/>
        <end position="142"/>
    </location>
</feature>
<name>A0A165CD31_9APHY</name>
<dbReference type="InParanoid" id="A0A165CD31"/>
<reference evidence="2 3" key="1">
    <citation type="journal article" date="2016" name="Mol. Biol. Evol.">
        <title>Comparative Genomics of Early-Diverging Mushroom-Forming Fungi Provides Insights into the Origins of Lignocellulose Decay Capabilities.</title>
        <authorList>
            <person name="Nagy L.G."/>
            <person name="Riley R."/>
            <person name="Tritt A."/>
            <person name="Adam C."/>
            <person name="Daum C."/>
            <person name="Floudas D."/>
            <person name="Sun H."/>
            <person name="Yadav J.S."/>
            <person name="Pangilinan J."/>
            <person name="Larsson K.H."/>
            <person name="Matsuura K."/>
            <person name="Barry K."/>
            <person name="Labutti K."/>
            <person name="Kuo R."/>
            <person name="Ohm R.A."/>
            <person name="Bhattacharya S.S."/>
            <person name="Shirouzu T."/>
            <person name="Yoshinaga Y."/>
            <person name="Martin F.M."/>
            <person name="Grigoriev I.V."/>
            <person name="Hibbett D.S."/>
        </authorList>
    </citation>
    <scope>NUCLEOTIDE SEQUENCE [LARGE SCALE GENOMIC DNA]</scope>
    <source>
        <strain evidence="2 3">93-53</strain>
    </source>
</reference>
<keyword evidence="1" id="KW-1133">Transmembrane helix</keyword>
<evidence type="ECO:0000313" key="3">
    <source>
        <dbReference type="Proteomes" id="UP000076871"/>
    </source>
</evidence>
<feature type="transmembrane region" description="Helical" evidence="1">
    <location>
        <begin position="94"/>
        <end position="112"/>
    </location>
</feature>
<accession>A0A165CD31</accession>
<dbReference type="EMBL" id="KV427651">
    <property type="protein sequence ID" value="KZT02593.1"/>
    <property type="molecule type" value="Genomic_DNA"/>
</dbReference>
<dbReference type="RefSeq" id="XP_040760333.1">
    <property type="nucleotide sequence ID" value="XM_040914668.1"/>
</dbReference>
<keyword evidence="1" id="KW-0812">Transmembrane</keyword>
<feature type="transmembrane region" description="Helical" evidence="1">
    <location>
        <begin position="187"/>
        <end position="208"/>
    </location>
</feature>
<evidence type="ECO:0000313" key="2">
    <source>
        <dbReference type="EMBL" id="KZT02593.1"/>
    </source>
</evidence>
<evidence type="ECO:0000256" key="1">
    <source>
        <dbReference type="SAM" id="Phobius"/>
    </source>
</evidence>
<dbReference type="AlphaFoldDB" id="A0A165CD31"/>
<keyword evidence="1" id="KW-0472">Membrane</keyword>
<feature type="transmembrane region" description="Helical" evidence="1">
    <location>
        <begin position="154"/>
        <end position="175"/>
    </location>
</feature>
<gene>
    <name evidence="2" type="ORF">LAESUDRAFT_815227</name>
</gene>
<organism evidence="2 3">
    <name type="scientific">Laetiporus sulphureus 93-53</name>
    <dbReference type="NCBI Taxonomy" id="1314785"/>
    <lineage>
        <taxon>Eukaryota</taxon>
        <taxon>Fungi</taxon>
        <taxon>Dikarya</taxon>
        <taxon>Basidiomycota</taxon>
        <taxon>Agaricomycotina</taxon>
        <taxon>Agaricomycetes</taxon>
        <taxon>Polyporales</taxon>
        <taxon>Laetiporus</taxon>
    </lineage>
</organism>
<proteinExistence type="predicted"/>
<keyword evidence="3" id="KW-1185">Reference proteome</keyword>
<feature type="transmembrane region" description="Helical" evidence="1">
    <location>
        <begin position="61"/>
        <end position="82"/>
    </location>
</feature>
<feature type="transmembrane region" description="Helical" evidence="1">
    <location>
        <begin position="415"/>
        <end position="434"/>
    </location>
</feature>
<dbReference type="Proteomes" id="UP000076871">
    <property type="component" value="Unassembled WGS sequence"/>
</dbReference>
<sequence>MEPVISQHTLSNAEADQRPLAAAASPSSSLGGVPGKYGAQELPPGDTFISSLAAWASTSPASALAFSLVVGCIAYDGVVWLARRRKALRRIKQFIWQAVLPVGCFILPSWLLQNLVSSLASHDGSLILPTSSFCLALVFNTLSEELKTYGVPYISLVLARLIHAIWVVSAIRMALGGLCGLSTDPSIIGLLRFGTLVFASVVVVHLFLEWIHQATIRMADSEWRDEEYLILDFIGELDTSSDRSEDDVEFFADESIQESTSVVDLRDLDFHLSDEDDFFDCSLIKEEISAIGSPFFSPETSILDEVKMPLLVDVFPSPKTRVDDSFEDMKIMEQSSMESIGDSVSMLCRVTHCGLPTLFRRCTFHSSLVASAPQRALDYSRLDSLEADILLLDTDVVDDVLVVLGFLQMTLASASAYEIILIFFLSNAFILHVYKLRRFSGNRRRNNASSFSTYPSIYPLRSSLPPLLASPLSPESSPYTVRKAVITLVLH</sequence>